<dbReference type="Pfam" id="PF13581">
    <property type="entry name" value="HATPase_c_2"/>
    <property type="match status" value="1"/>
</dbReference>
<protein>
    <recommendedName>
        <fullName evidence="6">STAS domain-containing protein</fullName>
    </recommendedName>
</protein>
<dbReference type="InterPro" id="IPR035965">
    <property type="entry name" value="PAS-like_dom_sf"/>
</dbReference>
<dbReference type="Gene3D" id="3.30.750.24">
    <property type="entry name" value="STAS domain"/>
    <property type="match status" value="1"/>
</dbReference>
<dbReference type="Gene3D" id="3.30.565.10">
    <property type="entry name" value="Histidine kinase-like ATPase, C-terminal domain"/>
    <property type="match status" value="1"/>
</dbReference>
<proteinExistence type="predicted"/>
<feature type="domain" description="PAC" evidence="2">
    <location>
        <begin position="96"/>
        <end position="152"/>
    </location>
</feature>
<dbReference type="Gene3D" id="3.60.40.10">
    <property type="entry name" value="PPM-type phosphatase domain"/>
    <property type="match status" value="1"/>
</dbReference>
<name>A0ABQ1CA93_9MYCO</name>
<dbReference type="SUPFAM" id="SSF55785">
    <property type="entry name" value="PYP-like sensor domain (PAS domain)"/>
    <property type="match status" value="1"/>
</dbReference>
<dbReference type="EMBL" id="BLKX01000001">
    <property type="protein sequence ID" value="GFG81227.1"/>
    <property type="molecule type" value="Genomic_DNA"/>
</dbReference>
<dbReference type="InterPro" id="IPR013656">
    <property type="entry name" value="PAS_4"/>
</dbReference>
<dbReference type="InterPro" id="IPR003594">
    <property type="entry name" value="HATPase_dom"/>
</dbReference>
<keyword evidence="5" id="KW-1185">Reference proteome</keyword>
<sequence>MRRQRKGYKFPMSTGNAVDRHCGDDDTVRATFDGLPVIACALAGPQLRLVACNAAHRAFYPNALLGVAADDFGPELREQGILDMYDRVYQTGEPLHVAEVRVQVDLDGTGVRERFVNITAVPQRDPRGEITGVVIVGADTTESVQARLAAEERARDMAGRYQSARAAAGVMQRALLSPSVPVLPGAEIAATYLVATQDTAAGGDWFDALIDPAGRLVLVVGDVVGHGVQAAAVMAQLRTAVRMQFHSGAAIFDALTAVDRFVAEIPGAKSATVCVARFDTATGDFEYCTAGHPPPLVIIAHGTTQYLQTTGAGPLGSGRGFSTRKATLAVGDLVMLYSDGIIERPGRELAASTAEVAEVMARVFSGKTFPLDPAEAPVERVCSHAVELLVRTTGYSDDITLLAAQRRTPPPALHIEGRADETAERTVRARLRQWLAGLGADAGNTQSLVHAVSELIANVAEHAYVSTSLGDFSIDAELNDLGRVRVVVADSGTWKATASDVHRGRGLSIAQAAVPDTVVSHGEDGTTATATQLLTRQSVFTDLAAPAPRATAPTTFEVGTSDDGYIVVVGDVDTLAAPELKEVLSLRSQAGTRSIQVDLSAVTHLGSAAVSVLADAHELAGRHQTACTLVALPGGAAHHVLNLVGLPAAQEPADSQLL</sequence>
<dbReference type="InterPro" id="IPR036513">
    <property type="entry name" value="STAS_dom_sf"/>
</dbReference>
<evidence type="ECO:0000259" key="2">
    <source>
        <dbReference type="PROSITE" id="PS50113"/>
    </source>
</evidence>
<evidence type="ECO:0008006" key="6">
    <source>
        <dbReference type="Google" id="ProtNLM"/>
    </source>
</evidence>
<dbReference type="SUPFAM" id="SSF55874">
    <property type="entry name" value="ATPase domain of HSP90 chaperone/DNA topoisomerase II/histidine kinase"/>
    <property type="match status" value="1"/>
</dbReference>
<evidence type="ECO:0000313" key="4">
    <source>
        <dbReference type="EMBL" id="GFG81227.1"/>
    </source>
</evidence>
<evidence type="ECO:0000256" key="1">
    <source>
        <dbReference type="ARBA" id="ARBA00022801"/>
    </source>
</evidence>
<accession>A0ABQ1CA93</accession>
<dbReference type="SUPFAM" id="SSF81606">
    <property type="entry name" value="PP2C-like"/>
    <property type="match status" value="1"/>
</dbReference>
<organism evidence="4 5">
    <name type="scientific">Mycobacterium paragordonae</name>
    <dbReference type="NCBI Taxonomy" id="1389713"/>
    <lineage>
        <taxon>Bacteria</taxon>
        <taxon>Bacillati</taxon>
        <taxon>Actinomycetota</taxon>
        <taxon>Actinomycetes</taxon>
        <taxon>Mycobacteriales</taxon>
        <taxon>Mycobacteriaceae</taxon>
        <taxon>Mycobacterium</taxon>
    </lineage>
</organism>
<dbReference type="InterPro" id="IPR002645">
    <property type="entry name" value="STAS_dom"/>
</dbReference>
<dbReference type="SUPFAM" id="SSF52091">
    <property type="entry name" value="SpoIIaa-like"/>
    <property type="match status" value="1"/>
</dbReference>
<dbReference type="InterPro" id="IPR052016">
    <property type="entry name" value="Bact_Sigma-Reg"/>
</dbReference>
<dbReference type="Pfam" id="PF01740">
    <property type="entry name" value="STAS"/>
    <property type="match status" value="1"/>
</dbReference>
<dbReference type="PROSITE" id="PS50801">
    <property type="entry name" value="STAS"/>
    <property type="match status" value="1"/>
</dbReference>
<dbReference type="PROSITE" id="PS50113">
    <property type="entry name" value="PAC"/>
    <property type="match status" value="1"/>
</dbReference>
<dbReference type="InterPro" id="IPR001932">
    <property type="entry name" value="PPM-type_phosphatase-like_dom"/>
</dbReference>
<dbReference type="InterPro" id="IPR000700">
    <property type="entry name" value="PAS-assoc_C"/>
</dbReference>
<reference evidence="4 5" key="1">
    <citation type="journal article" date="2019" name="Emerg. Microbes Infect.">
        <title>Comprehensive subspecies identification of 175 nontuberculous mycobacteria species based on 7547 genomic profiles.</title>
        <authorList>
            <person name="Matsumoto Y."/>
            <person name="Kinjo T."/>
            <person name="Motooka D."/>
            <person name="Nabeya D."/>
            <person name="Jung N."/>
            <person name="Uechi K."/>
            <person name="Horii T."/>
            <person name="Iida T."/>
            <person name="Fujita J."/>
            <person name="Nakamura S."/>
        </authorList>
    </citation>
    <scope>NUCLEOTIDE SEQUENCE [LARGE SCALE GENOMIC DNA]</scope>
    <source>
        <strain evidence="4 5">JCM 18565</strain>
    </source>
</reference>
<dbReference type="PANTHER" id="PTHR43156">
    <property type="entry name" value="STAGE II SPORULATION PROTEIN E-RELATED"/>
    <property type="match status" value="1"/>
</dbReference>
<dbReference type="Proteomes" id="UP000465240">
    <property type="component" value="Unassembled WGS sequence"/>
</dbReference>
<gene>
    <name evidence="4" type="ORF">MPRG_45030</name>
</gene>
<dbReference type="CDD" id="cd16936">
    <property type="entry name" value="HATPase_RsbW-like"/>
    <property type="match status" value="1"/>
</dbReference>
<dbReference type="InterPro" id="IPR036457">
    <property type="entry name" value="PPM-type-like_dom_sf"/>
</dbReference>
<evidence type="ECO:0000313" key="5">
    <source>
        <dbReference type="Proteomes" id="UP000465240"/>
    </source>
</evidence>
<evidence type="ECO:0000259" key="3">
    <source>
        <dbReference type="PROSITE" id="PS50801"/>
    </source>
</evidence>
<dbReference type="CDD" id="cd07043">
    <property type="entry name" value="STAS_anti-anti-sigma_factors"/>
    <property type="match status" value="1"/>
</dbReference>
<feature type="domain" description="STAS" evidence="3">
    <location>
        <begin position="566"/>
        <end position="658"/>
    </location>
</feature>
<dbReference type="PANTHER" id="PTHR43156:SF2">
    <property type="entry name" value="STAGE II SPORULATION PROTEIN E"/>
    <property type="match status" value="1"/>
</dbReference>
<keyword evidence="1" id="KW-0378">Hydrolase</keyword>
<dbReference type="InterPro" id="IPR036890">
    <property type="entry name" value="HATPase_C_sf"/>
</dbReference>
<dbReference type="Pfam" id="PF07228">
    <property type="entry name" value="SpoIIE"/>
    <property type="match status" value="1"/>
</dbReference>
<comment type="caution">
    <text evidence="4">The sequence shown here is derived from an EMBL/GenBank/DDBJ whole genome shotgun (WGS) entry which is preliminary data.</text>
</comment>
<dbReference type="Gene3D" id="3.30.450.20">
    <property type="entry name" value="PAS domain"/>
    <property type="match status" value="1"/>
</dbReference>
<dbReference type="Pfam" id="PF08448">
    <property type="entry name" value="PAS_4"/>
    <property type="match status" value="1"/>
</dbReference>
<dbReference type="SMART" id="SM00331">
    <property type="entry name" value="PP2C_SIG"/>
    <property type="match status" value="1"/>
</dbReference>